<sequence length="743" mass="79925">MPKYNAVGITATLSIANLQASCSNVFDLRMGTEQRADAERIEKVFAGGQLLVEKPVGEDGGEKGVLQFVGINEDVPLLVVEAGGTLLGAQGLKSLVKQKDDAQALFSSHASALQPIATSTLHEIDHGVTSPGLALTKGFSIQPSAKAALQGECGPSSKKTKKARKARDKQTKSSPVDALQRSVSSFERVQGYLDNVNEPQALCLTVDLVNKSFLPQQRGSTVRVTNKDLKLEVFINGELVGSSFVNTRGSAVELRNDRVRFAGTRLHRQLEKPWVYVGQAGDPAYSTSEQRWQATGEALGTEARMRGHNNWGDSPPSAQLLNALSQMHLPDRLRQKHQLAVIDLVITAGSGKKYGPEAGYITEPSRMKEPNYVSKSSPSDPLAGNKATHDLSQPDADRCRLSAPAVNTITETPLDVPFIEQRPAVAVNDGVQPAPPVTPPRRKRVADFALEVGLEGVDLDMATSPYENSRGMSGKRRNLRQRLNDISLMNSNNKEKHLTLLREELNITGALRNAEAIMDVESAATQPSPFKRARLSCDGNSALEMLAAAAVGPTEATIDPRKLLFIGASAPAVQPPVAADPDALLTQNRIDMALHAGAAFAGPLLRHIASAPPQRLPQKATRASSLANSPCATPVKESPRSKAAQTPNLQRSMYVPRVGSPIPIDPVLNAPHRSGRGANRTRHAWNPTEKTPQQAMDEFSVPDLSRGCAITYAGDGVQRQVGKARNGEFREEAVVVGMRFIVV</sequence>
<feature type="region of interest" description="Disordered" evidence="1">
    <location>
        <begin position="613"/>
        <end position="692"/>
    </location>
</feature>
<feature type="region of interest" description="Disordered" evidence="1">
    <location>
        <begin position="368"/>
        <end position="394"/>
    </location>
</feature>
<protein>
    <submittedName>
        <fullName evidence="2">Uncharacterized protein</fullName>
    </submittedName>
</protein>
<feature type="compositionally biased region" description="Polar residues" evidence="1">
    <location>
        <begin position="621"/>
        <end position="631"/>
    </location>
</feature>
<name>M2LWC9_BAUPA</name>
<dbReference type="eggNOG" id="ENOG502STHN">
    <property type="taxonomic scope" value="Eukaryota"/>
</dbReference>
<organism evidence="2 3">
    <name type="scientific">Baudoinia panamericana (strain UAMH 10762)</name>
    <name type="common">Angels' share fungus</name>
    <name type="synonym">Baudoinia compniacensis (strain UAMH 10762)</name>
    <dbReference type="NCBI Taxonomy" id="717646"/>
    <lineage>
        <taxon>Eukaryota</taxon>
        <taxon>Fungi</taxon>
        <taxon>Dikarya</taxon>
        <taxon>Ascomycota</taxon>
        <taxon>Pezizomycotina</taxon>
        <taxon>Dothideomycetes</taxon>
        <taxon>Dothideomycetidae</taxon>
        <taxon>Mycosphaerellales</taxon>
        <taxon>Teratosphaeriaceae</taxon>
        <taxon>Baudoinia</taxon>
    </lineage>
</organism>
<proteinExistence type="predicted"/>
<evidence type="ECO:0000313" key="3">
    <source>
        <dbReference type="Proteomes" id="UP000011761"/>
    </source>
</evidence>
<feature type="compositionally biased region" description="Basic residues" evidence="1">
    <location>
        <begin position="158"/>
        <end position="167"/>
    </location>
</feature>
<keyword evidence="3" id="KW-1185">Reference proteome</keyword>
<dbReference type="OrthoDB" id="3556832at2759"/>
<dbReference type="RefSeq" id="XP_007674039.1">
    <property type="nucleotide sequence ID" value="XM_007675849.1"/>
</dbReference>
<evidence type="ECO:0000256" key="1">
    <source>
        <dbReference type="SAM" id="MobiDB-lite"/>
    </source>
</evidence>
<dbReference type="KEGG" id="bcom:BAUCODRAFT_386324"/>
<dbReference type="HOGENOM" id="CLU_363779_0_0_1"/>
<gene>
    <name evidence="2" type="ORF">BAUCODRAFT_386324</name>
</gene>
<dbReference type="STRING" id="717646.M2LWC9"/>
<dbReference type="Proteomes" id="UP000011761">
    <property type="component" value="Unassembled WGS sequence"/>
</dbReference>
<dbReference type="AlphaFoldDB" id="M2LWC9"/>
<evidence type="ECO:0000313" key="2">
    <source>
        <dbReference type="EMBL" id="EMC98967.1"/>
    </source>
</evidence>
<feature type="compositionally biased region" description="Basic residues" evidence="1">
    <location>
        <begin position="673"/>
        <end position="683"/>
    </location>
</feature>
<dbReference type="GeneID" id="19113589"/>
<reference evidence="2 3" key="1">
    <citation type="journal article" date="2012" name="PLoS Pathog.">
        <title>Diverse lifestyles and strategies of plant pathogenesis encoded in the genomes of eighteen Dothideomycetes fungi.</title>
        <authorList>
            <person name="Ohm R.A."/>
            <person name="Feau N."/>
            <person name="Henrissat B."/>
            <person name="Schoch C.L."/>
            <person name="Horwitz B.A."/>
            <person name="Barry K.W."/>
            <person name="Condon B.J."/>
            <person name="Copeland A.C."/>
            <person name="Dhillon B."/>
            <person name="Glaser F."/>
            <person name="Hesse C.N."/>
            <person name="Kosti I."/>
            <person name="LaButti K."/>
            <person name="Lindquist E.A."/>
            <person name="Lucas S."/>
            <person name="Salamov A.A."/>
            <person name="Bradshaw R.E."/>
            <person name="Ciuffetti L."/>
            <person name="Hamelin R.C."/>
            <person name="Kema G.H.J."/>
            <person name="Lawrence C."/>
            <person name="Scott J.A."/>
            <person name="Spatafora J.W."/>
            <person name="Turgeon B.G."/>
            <person name="de Wit P.J.G.M."/>
            <person name="Zhong S."/>
            <person name="Goodwin S.B."/>
            <person name="Grigoriev I.V."/>
        </authorList>
    </citation>
    <scope>NUCLEOTIDE SEQUENCE [LARGE SCALE GENOMIC DNA]</scope>
    <source>
        <strain evidence="2 3">UAMH 10762</strain>
    </source>
</reference>
<accession>M2LWC9</accession>
<dbReference type="EMBL" id="KB445552">
    <property type="protein sequence ID" value="EMC98967.1"/>
    <property type="molecule type" value="Genomic_DNA"/>
</dbReference>
<feature type="region of interest" description="Disordered" evidence="1">
    <location>
        <begin position="149"/>
        <end position="177"/>
    </location>
</feature>
<dbReference type="OMA" id="HEDIAFM"/>